<dbReference type="SUPFAM" id="SSF103473">
    <property type="entry name" value="MFS general substrate transporter"/>
    <property type="match status" value="1"/>
</dbReference>
<keyword evidence="1 4" id="KW-0812">Transmembrane</keyword>
<protein>
    <submittedName>
        <fullName evidence="6">Major facilitator superfamily MFS_1</fullName>
    </submittedName>
</protein>
<dbReference type="RefSeq" id="WP_012791108.1">
    <property type="nucleotide sequence ID" value="NC_013132.1"/>
</dbReference>
<evidence type="ECO:0000256" key="2">
    <source>
        <dbReference type="ARBA" id="ARBA00022989"/>
    </source>
</evidence>
<evidence type="ECO:0000256" key="3">
    <source>
        <dbReference type="ARBA" id="ARBA00023136"/>
    </source>
</evidence>
<dbReference type="EMBL" id="CP001699">
    <property type="protein sequence ID" value="ACU60932.1"/>
    <property type="molecule type" value="Genomic_DNA"/>
</dbReference>
<dbReference type="Gene3D" id="1.20.1250.20">
    <property type="entry name" value="MFS general substrate transporter like domains"/>
    <property type="match status" value="1"/>
</dbReference>
<dbReference type="Pfam" id="PF07690">
    <property type="entry name" value="MFS_1"/>
    <property type="match status" value="1"/>
</dbReference>
<dbReference type="CDD" id="cd17324">
    <property type="entry name" value="MFS_NepI_like"/>
    <property type="match status" value="1"/>
</dbReference>
<feature type="transmembrane region" description="Helical" evidence="4">
    <location>
        <begin position="334"/>
        <end position="354"/>
    </location>
</feature>
<dbReference type="PANTHER" id="PTHR42910:SF1">
    <property type="entry name" value="MAJOR FACILITATOR SUPERFAMILY (MFS) PROFILE DOMAIN-CONTAINING PROTEIN"/>
    <property type="match status" value="1"/>
</dbReference>
<feature type="transmembrane region" description="Helical" evidence="4">
    <location>
        <begin position="360"/>
        <end position="379"/>
    </location>
</feature>
<dbReference type="PROSITE" id="PS50850">
    <property type="entry name" value="MFS"/>
    <property type="match status" value="1"/>
</dbReference>
<feature type="transmembrane region" description="Helical" evidence="4">
    <location>
        <begin position="97"/>
        <end position="118"/>
    </location>
</feature>
<feature type="domain" description="Major facilitator superfamily (MFS) profile" evidence="5">
    <location>
        <begin position="1"/>
        <end position="389"/>
    </location>
</feature>
<feature type="transmembrane region" description="Helical" evidence="4">
    <location>
        <begin position="274"/>
        <end position="292"/>
    </location>
</feature>
<keyword evidence="2 4" id="KW-1133">Transmembrane helix</keyword>
<organism evidence="6 7">
    <name type="scientific">Chitinophaga pinensis (strain ATCC 43595 / DSM 2588 / LMG 13176 / NBRC 15968 / NCIMB 11800 / UQM 2034)</name>
    <dbReference type="NCBI Taxonomy" id="485918"/>
    <lineage>
        <taxon>Bacteria</taxon>
        <taxon>Pseudomonadati</taxon>
        <taxon>Bacteroidota</taxon>
        <taxon>Chitinophagia</taxon>
        <taxon>Chitinophagales</taxon>
        <taxon>Chitinophagaceae</taxon>
        <taxon>Chitinophaga</taxon>
    </lineage>
</organism>
<sequence>MASLTKAQVFIMAATAGTSVANVYYSQPILNTIAHSFQTSAEKVGIISVLGQVGYGIGLFFLTPIGDMIERKLLILYLQAGLFISLLLMAFSPTLPVLYAGSLLIGVFSVVAQVILPMAASLVKENRGKIVGQIFTGILVGILVARVFSGFITNWLGWQYVYLLSAVMVFFTGILMQADFPPMHERFDGTYSRLLTSTVDQLRRFPLLRRTALTGMLAFGTLSAFWVTLTFYLSEAPFNYSASLIGLFGLLAAAGALLAPIFGKLADKGTQSRSLLFSTGITLISILVLKLFPGSLTGIWLTVILLDIGVQATQVTNIAIIYSLDHLANSRINMVYMTSYFVGGALGTYLSIVLWNTGGWSWSTSFMIFLGALAILNVISTPRMQKQTH</sequence>
<proteinExistence type="predicted"/>
<dbReference type="InterPro" id="IPR036259">
    <property type="entry name" value="MFS_trans_sf"/>
</dbReference>
<gene>
    <name evidence="6" type="ordered locus">Cpin_3465</name>
</gene>
<dbReference type="KEGG" id="cpi:Cpin_3465"/>
<dbReference type="Proteomes" id="UP000002215">
    <property type="component" value="Chromosome"/>
</dbReference>
<evidence type="ECO:0000313" key="7">
    <source>
        <dbReference type="Proteomes" id="UP000002215"/>
    </source>
</evidence>
<reference evidence="7" key="1">
    <citation type="submission" date="2009-08" db="EMBL/GenBank/DDBJ databases">
        <title>The complete genome of Chitinophaga pinensis DSM 2588.</title>
        <authorList>
            <consortium name="US DOE Joint Genome Institute (JGI-PGF)"/>
            <person name="Lucas S."/>
            <person name="Copeland A."/>
            <person name="Lapidus A."/>
            <person name="Glavina del Rio T."/>
            <person name="Dalin E."/>
            <person name="Tice H."/>
            <person name="Bruce D."/>
            <person name="Goodwin L."/>
            <person name="Pitluck S."/>
            <person name="Kyrpides N."/>
            <person name="Mavromatis K."/>
            <person name="Ivanova N."/>
            <person name="Mikhailova N."/>
            <person name="Sims D."/>
            <person name="Meinche L."/>
            <person name="Brettin T."/>
            <person name="Detter J.C."/>
            <person name="Han C."/>
            <person name="Larimer F."/>
            <person name="Land M."/>
            <person name="Hauser L."/>
            <person name="Markowitz V."/>
            <person name="Cheng J.-F."/>
            <person name="Hugenholtz P."/>
            <person name="Woyke T."/>
            <person name="Wu D."/>
            <person name="Spring S."/>
            <person name="Klenk H.-P."/>
            <person name="Eisen J.A."/>
        </authorList>
    </citation>
    <scope>NUCLEOTIDE SEQUENCE [LARGE SCALE GENOMIC DNA]</scope>
    <source>
        <strain evidence="7">ATCC 43595 / DSM 2588 / LMG 13176 / NBRC 15968 / NCIMB 11800 / UQM 2034</strain>
    </source>
</reference>
<feature type="transmembrane region" description="Helical" evidence="4">
    <location>
        <begin position="74"/>
        <end position="91"/>
    </location>
</feature>
<dbReference type="OrthoDB" id="9815356at2"/>
<keyword evidence="3 4" id="KW-0472">Membrane</keyword>
<feature type="transmembrane region" description="Helical" evidence="4">
    <location>
        <begin position="240"/>
        <end position="262"/>
    </location>
</feature>
<feature type="transmembrane region" description="Helical" evidence="4">
    <location>
        <begin position="298"/>
        <end position="322"/>
    </location>
</feature>
<feature type="transmembrane region" description="Helical" evidence="4">
    <location>
        <begin position="45"/>
        <end position="62"/>
    </location>
</feature>
<feature type="transmembrane region" description="Helical" evidence="4">
    <location>
        <begin position="158"/>
        <end position="176"/>
    </location>
</feature>
<feature type="transmembrane region" description="Helical" evidence="4">
    <location>
        <begin position="212"/>
        <end position="234"/>
    </location>
</feature>
<dbReference type="PANTHER" id="PTHR42910">
    <property type="entry name" value="TRANSPORTER SCO4007-RELATED"/>
    <property type="match status" value="1"/>
</dbReference>
<evidence type="ECO:0000259" key="5">
    <source>
        <dbReference type="PROSITE" id="PS50850"/>
    </source>
</evidence>
<feature type="transmembrane region" description="Helical" evidence="4">
    <location>
        <begin position="130"/>
        <end position="152"/>
    </location>
</feature>
<evidence type="ECO:0000256" key="4">
    <source>
        <dbReference type="SAM" id="Phobius"/>
    </source>
</evidence>
<evidence type="ECO:0000313" key="6">
    <source>
        <dbReference type="EMBL" id="ACU60932.1"/>
    </source>
</evidence>
<reference evidence="6 7" key="2">
    <citation type="journal article" date="2010" name="Stand. Genomic Sci.">
        <title>Complete genome sequence of Chitinophaga pinensis type strain (UQM 2034).</title>
        <authorList>
            <person name="Glavina Del Rio T."/>
            <person name="Abt B."/>
            <person name="Spring S."/>
            <person name="Lapidus A."/>
            <person name="Nolan M."/>
            <person name="Tice H."/>
            <person name="Copeland A."/>
            <person name="Cheng J.F."/>
            <person name="Chen F."/>
            <person name="Bruce D."/>
            <person name="Goodwin L."/>
            <person name="Pitluck S."/>
            <person name="Ivanova N."/>
            <person name="Mavromatis K."/>
            <person name="Mikhailova N."/>
            <person name="Pati A."/>
            <person name="Chen A."/>
            <person name="Palaniappan K."/>
            <person name="Land M."/>
            <person name="Hauser L."/>
            <person name="Chang Y.J."/>
            <person name="Jeffries C.D."/>
            <person name="Chain P."/>
            <person name="Saunders E."/>
            <person name="Detter J.C."/>
            <person name="Brettin T."/>
            <person name="Rohde M."/>
            <person name="Goker M."/>
            <person name="Bristow J."/>
            <person name="Eisen J.A."/>
            <person name="Markowitz V."/>
            <person name="Hugenholtz P."/>
            <person name="Kyrpides N.C."/>
            <person name="Klenk H.P."/>
            <person name="Lucas S."/>
        </authorList>
    </citation>
    <scope>NUCLEOTIDE SEQUENCE [LARGE SCALE GENOMIC DNA]</scope>
    <source>
        <strain evidence="7">ATCC 43595 / DSM 2588 / LMG 13176 / NBRC 15968 / NCIMB 11800 / UQM 2034</strain>
    </source>
</reference>
<feature type="transmembrane region" description="Helical" evidence="4">
    <location>
        <begin position="7"/>
        <end position="25"/>
    </location>
</feature>
<name>A0A979G5D2_CHIPD</name>
<dbReference type="GO" id="GO:0022857">
    <property type="term" value="F:transmembrane transporter activity"/>
    <property type="evidence" value="ECO:0007669"/>
    <property type="project" value="InterPro"/>
</dbReference>
<dbReference type="InterPro" id="IPR020846">
    <property type="entry name" value="MFS_dom"/>
</dbReference>
<dbReference type="InterPro" id="IPR011701">
    <property type="entry name" value="MFS"/>
</dbReference>
<evidence type="ECO:0000256" key="1">
    <source>
        <dbReference type="ARBA" id="ARBA00022692"/>
    </source>
</evidence>
<accession>A0A979G5D2</accession>
<dbReference type="AlphaFoldDB" id="A0A979G5D2"/>